<evidence type="ECO:0000256" key="1">
    <source>
        <dbReference type="ARBA" id="ARBA00001946"/>
    </source>
</evidence>
<name>A0ABN3K3C4_9ACTN</name>
<comment type="cofactor">
    <cofactor evidence="1">
        <name>Mg(2+)</name>
        <dbReference type="ChEBI" id="CHEBI:18420"/>
    </cofactor>
</comment>
<dbReference type="SMART" id="SM00922">
    <property type="entry name" value="MR_MLE"/>
    <property type="match status" value="1"/>
</dbReference>
<dbReference type="PANTHER" id="PTHR13794">
    <property type="entry name" value="ENOLASE SUPERFAMILY, MANDELATE RACEMASE"/>
    <property type="match status" value="1"/>
</dbReference>
<proteinExistence type="predicted"/>
<comment type="caution">
    <text evidence="5">The sequence shown here is derived from an EMBL/GenBank/DDBJ whole genome shotgun (WGS) entry which is preliminary data.</text>
</comment>
<dbReference type="PANTHER" id="PTHR13794:SF58">
    <property type="entry name" value="MITOCHONDRIAL ENOLASE SUPERFAMILY MEMBER 1"/>
    <property type="match status" value="1"/>
</dbReference>
<accession>A0ABN3K3C4</accession>
<dbReference type="EMBL" id="BAAARW010000035">
    <property type="protein sequence ID" value="GAA2448249.1"/>
    <property type="molecule type" value="Genomic_DNA"/>
</dbReference>
<organism evidence="5 6">
    <name type="scientific">Actinomadura vinacea</name>
    <dbReference type="NCBI Taxonomy" id="115336"/>
    <lineage>
        <taxon>Bacteria</taxon>
        <taxon>Bacillati</taxon>
        <taxon>Actinomycetota</taxon>
        <taxon>Actinomycetes</taxon>
        <taxon>Streptosporangiales</taxon>
        <taxon>Thermomonosporaceae</taxon>
        <taxon>Actinomadura</taxon>
    </lineage>
</organism>
<dbReference type="InterPro" id="IPR029065">
    <property type="entry name" value="Enolase_C-like"/>
</dbReference>
<gene>
    <name evidence="5" type="ORF">GCM10010191_77110</name>
</gene>
<dbReference type="InterPro" id="IPR046945">
    <property type="entry name" value="RHMD-like"/>
</dbReference>
<dbReference type="Proteomes" id="UP001501231">
    <property type="component" value="Unassembled WGS sequence"/>
</dbReference>
<evidence type="ECO:0000256" key="2">
    <source>
        <dbReference type="ARBA" id="ARBA00022723"/>
    </source>
</evidence>
<evidence type="ECO:0000256" key="3">
    <source>
        <dbReference type="ARBA" id="ARBA00022842"/>
    </source>
</evidence>
<protein>
    <submittedName>
        <fullName evidence="5">L-lyxonate dehydratase</fullName>
    </submittedName>
</protein>
<keyword evidence="2" id="KW-0479">Metal-binding</keyword>
<keyword evidence="3" id="KW-0460">Magnesium</keyword>
<evidence type="ECO:0000313" key="6">
    <source>
        <dbReference type="Proteomes" id="UP001501231"/>
    </source>
</evidence>
<reference evidence="5 6" key="1">
    <citation type="journal article" date="2019" name="Int. J. Syst. Evol. Microbiol.">
        <title>The Global Catalogue of Microorganisms (GCM) 10K type strain sequencing project: providing services to taxonomists for standard genome sequencing and annotation.</title>
        <authorList>
            <consortium name="The Broad Institute Genomics Platform"/>
            <consortium name="The Broad Institute Genome Sequencing Center for Infectious Disease"/>
            <person name="Wu L."/>
            <person name="Ma J."/>
        </authorList>
    </citation>
    <scope>NUCLEOTIDE SEQUENCE [LARGE SCALE GENOMIC DNA]</scope>
    <source>
        <strain evidence="5 6">JCM 3325</strain>
    </source>
</reference>
<dbReference type="Pfam" id="PF13378">
    <property type="entry name" value="MR_MLE_C"/>
    <property type="match status" value="1"/>
</dbReference>
<dbReference type="Gene3D" id="3.30.390.10">
    <property type="entry name" value="Enolase-like, N-terminal domain"/>
    <property type="match status" value="1"/>
</dbReference>
<dbReference type="SUPFAM" id="SSF51604">
    <property type="entry name" value="Enolase C-terminal domain-like"/>
    <property type="match status" value="1"/>
</dbReference>
<dbReference type="Pfam" id="PF02746">
    <property type="entry name" value="MR_MLE_N"/>
    <property type="match status" value="1"/>
</dbReference>
<dbReference type="InterPro" id="IPR036849">
    <property type="entry name" value="Enolase-like_C_sf"/>
</dbReference>
<keyword evidence="6" id="KW-1185">Reference proteome</keyword>
<dbReference type="Gene3D" id="3.20.20.120">
    <property type="entry name" value="Enolase-like C-terminal domain"/>
    <property type="match status" value="1"/>
</dbReference>
<dbReference type="SUPFAM" id="SSF54826">
    <property type="entry name" value="Enolase N-terminal domain-like"/>
    <property type="match status" value="1"/>
</dbReference>
<dbReference type="SFLD" id="SFLDS00001">
    <property type="entry name" value="Enolase"/>
    <property type="match status" value="1"/>
</dbReference>
<dbReference type="InterPro" id="IPR013341">
    <property type="entry name" value="Mandelate_racemase_N_dom"/>
</dbReference>
<evidence type="ECO:0000259" key="4">
    <source>
        <dbReference type="SMART" id="SM00922"/>
    </source>
</evidence>
<evidence type="ECO:0000313" key="5">
    <source>
        <dbReference type="EMBL" id="GAA2448249.1"/>
    </source>
</evidence>
<dbReference type="InterPro" id="IPR013342">
    <property type="entry name" value="Mandelate_racemase_C"/>
</dbReference>
<dbReference type="InterPro" id="IPR029017">
    <property type="entry name" value="Enolase-like_N"/>
</dbReference>
<feature type="domain" description="Mandelate racemase/muconate lactonizing enzyme C-terminal" evidence="4">
    <location>
        <begin position="163"/>
        <end position="266"/>
    </location>
</feature>
<dbReference type="SFLD" id="SFLDG00179">
    <property type="entry name" value="mandelate_racemase"/>
    <property type="match status" value="1"/>
</dbReference>
<dbReference type="RefSeq" id="WP_344595949.1">
    <property type="nucleotide sequence ID" value="NZ_BAAARW010000035.1"/>
</dbReference>
<sequence>MEITRVEARHVGKSMWGNFWQQQKSVRGPSPMNRFPRRGDGWSWYTWPQGVLVVRVALADGTTGIGYAEDGTGAATAMVNEHLGRIATGLDARATEQIWDQLYRASIVYGRKGAAIEAISAIDIAIWDAVGKSLGQPVYRLLGGPHGQRLQAYASKVQPDDDLAEVRRMARDYADRGYAGVKANWPYGPADGRKGLLANLRYIEAIRDELDDHIELMSDAYMGWDRPFAVEMLRELSGLGLRWVEEPLIPDDVTGHAMLRELGLVPIATGEHEFTRYGFQHLIDAGAADVLQPDVHRVGGITELRRVCQMASGAGLEVIPHVYSAATLHVVLSQPGCTWIEHLTNPSYWAPEKRVDALFLGEPAVVDGRPELPTAPGIGIRVNKDALPALADWAD</sequence>